<proteinExistence type="predicted"/>
<dbReference type="AlphaFoldDB" id="A0A2P4YMR8"/>
<keyword evidence="2" id="KW-1185">Reference proteome</keyword>
<dbReference type="EMBL" id="NCKW01001842">
    <property type="protein sequence ID" value="POM79094.1"/>
    <property type="molecule type" value="Genomic_DNA"/>
</dbReference>
<gene>
    <name evidence="1" type="ORF">PHPALM_3297</name>
</gene>
<reference evidence="1 2" key="1">
    <citation type="journal article" date="2017" name="Genome Biol. Evol.">
        <title>Phytophthora megakarya and P. palmivora, closely related causal agents of cacao black pod rot, underwent increases in genome sizes and gene numbers by different mechanisms.</title>
        <authorList>
            <person name="Ali S.S."/>
            <person name="Shao J."/>
            <person name="Lary D.J."/>
            <person name="Kronmiller B."/>
            <person name="Shen D."/>
            <person name="Strem M.D."/>
            <person name="Amoako-Attah I."/>
            <person name="Akrofi A.Y."/>
            <person name="Begoude B.A."/>
            <person name="Ten Hoopen G.M."/>
            <person name="Coulibaly K."/>
            <person name="Kebe B.I."/>
            <person name="Melnick R.L."/>
            <person name="Guiltinan M.J."/>
            <person name="Tyler B.M."/>
            <person name="Meinhardt L.W."/>
            <person name="Bailey B.A."/>
        </authorList>
    </citation>
    <scope>NUCLEOTIDE SEQUENCE [LARGE SCALE GENOMIC DNA]</scope>
    <source>
        <strain evidence="2">sbr112.9</strain>
    </source>
</reference>
<evidence type="ECO:0000313" key="1">
    <source>
        <dbReference type="EMBL" id="POM79094.1"/>
    </source>
</evidence>
<sequence>MHSKNGKAPGTDGIPIEYYNISVVHDSQLSKGQMTKFQRRAHLLVSFKAVILPDNNRSLTLLNHAPKLLV</sequence>
<evidence type="ECO:0000313" key="2">
    <source>
        <dbReference type="Proteomes" id="UP000237271"/>
    </source>
</evidence>
<accession>A0A2P4YMR8</accession>
<protein>
    <submittedName>
        <fullName evidence="1">Pollike protein putative</fullName>
    </submittedName>
</protein>
<comment type="caution">
    <text evidence="1">The sequence shown here is derived from an EMBL/GenBank/DDBJ whole genome shotgun (WGS) entry which is preliminary data.</text>
</comment>
<name>A0A2P4YMR8_9STRA</name>
<organism evidence="1 2">
    <name type="scientific">Phytophthora palmivora</name>
    <dbReference type="NCBI Taxonomy" id="4796"/>
    <lineage>
        <taxon>Eukaryota</taxon>
        <taxon>Sar</taxon>
        <taxon>Stramenopiles</taxon>
        <taxon>Oomycota</taxon>
        <taxon>Peronosporomycetes</taxon>
        <taxon>Peronosporales</taxon>
        <taxon>Peronosporaceae</taxon>
        <taxon>Phytophthora</taxon>
    </lineage>
</organism>
<dbReference type="Proteomes" id="UP000237271">
    <property type="component" value="Unassembled WGS sequence"/>
</dbReference>